<name>A0A517ZQA0_9PLAN</name>
<dbReference type="AlphaFoldDB" id="A0A517ZQA0"/>
<keyword evidence="2" id="KW-1185">Reference proteome</keyword>
<organism evidence="1 2">
    <name type="scientific">Symmachiella dynata</name>
    <dbReference type="NCBI Taxonomy" id="2527995"/>
    <lineage>
        <taxon>Bacteria</taxon>
        <taxon>Pseudomonadati</taxon>
        <taxon>Planctomycetota</taxon>
        <taxon>Planctomycetia</taxon>
        <taxon>Planctomycetales</taxon>
        <taxon>Planctomycetaceae</taxon>
        <taxon>Symmachiella</taxon>
    </lineage>
</organism>
<accession>A0A517ZQA0</accession>
<evidence type="ECO:0000313" key="1">
    <source>
        <dbReference type="EMBL" id="QDU44659.1"/>
    </source>
</evidence>
<dbReference type="Proteomes" id="UP000319383">
    <property type="component" value="Chromosome"/>
</dbReference>
<reference evidence="1 2" key="1">
    <citation type="submission" date="2019-02" db="EMBL/GenBank/DDBJ databases">
        <title>Deep-cultivation of Planctomycetes and their phenomic and genomic characterization uncovers novel biology.</title>
        <authorList>
            <person name="Wiegand S."/>
            <person name="Jogler M."/>
            <person name="Boedeker C."/>
            <person name="Pinto D."/>
            <person name="Vollmers J."/>
            <person name="Rivas-Marin E."/>
            <person name="Kohn T."/>
            <person name="Peeters S.H."/>
            <person name="Heuer A."/>
            <person name="Rast P."/>
            <person name="Oberbeckmann S."/>
            <person name="Bunk B."/>
            <person name="Jeske O."/>
            <person name="Meyerdierks A."/>
            <person name="Storesund J.E."/>
            <person name="Kallscheuer N."/>
            <person name="Luecker S."/>
            <person name="Lage O.M."/>
            <person name="Pohl T."/>
            <person name="Merkel B.J."/>
            <person name="Hornburger P."/>
            <person name="Mueller R.-W."/>
            <person name="Bruemmer F."/>
            <person name="Labrenz M."/>
            <person name="Spormann A.M."/>
            <person name="Op den Camp H."/>
            <person name="Overmann J."/>
            <person name="Amann R."/>
            <person name="Jetten M.S.M."/>
            <person name="Mascher T."/>
            <person name="Medema M.H."/>
            <person name="Devos D.P."/>
            <person name="Kaster A.-K."/>
            <person name="Ovreas L."/>
            <person name="Rohde M."/>
            <person name="Galperin M.Y."/>
            <person name="Jogler C."/>
        </authorList>
    </citation>
    <scope>NUCLEOTIDE SEQUENCE [LARGE SCALE GENOMIC DNA]</scope>
    <source>
        <strain evidence="1 2">Mal52</strain>
    </source>
</reference>
<gene>
    <name evidence="1" type="ORF">Mal52_31450</name>
</gene>
<dbReference type="EMBL" id="CP036276">
    <property type="protein sequence ID" value="QDU44659.1"/>
    <property type="molecule type" value="Genomic_DNA"/>
</dbReference>
<evidence type="ECO:0000313" key="2">
    <source>
        <dbReference type="Proteomes" id="UP000319383"/>
    </source>
</evidence>
<sequence>MTNSKFPLGQIVDTPVHWMPLKRLVKRPQSSFIATSQGIGAICAMRTSKPTKTP</sequence>
<proteinExistence type="predicted"/>
<dbReference type="KEGG" id="sdyn:Mal52_31450"/>
<protein>
    <submittedName>
        <fullName evidence="1">Uncharacterized protein</fullName>
    </submittedName>
</protein>